<comment type="subcellular location">
    <subcellularLocation>
        <location evidence="1">Endoplasmic reticulum membrane</location>
    </subcellularLocation>
</comment>
<dbReference type="GO" id="GO:0034394">
    <property type="term" value="P:protein localization to cell surface"/>
    <property type="evidence" value="ECO:0007669"/>
    <property type="project" value="TreeGrafter"/>
</dbReference>
<evidence type="ECO:0000256" key="1">
    <source>
        <dbReference type="ARBA" id="ARBA00004586"/>
    </source>
</evidence>
<evidence type="ECO:0000256" key="2">
    <source>
        <dbReference type="ARBA" id="ARBA00008538"/>
    </source>
</evidence>
<feature type="transmembrane region" description="Helical" evidence="9">
    <location>
        <begin position="37"/>
        <end position="58"/>
    </location>
</feature>
<dbReference type="PANTHER" id="PTHR21723">
    <property type="entry name" value="RESISTANCE TO INHIBITORS OF CHOLINESTERASE PROTEIN 3 RIC3"/>
    <property type="match status" value="1"/>
</dbReference>
<feature type="region of interest" description="Disordered" evidence="8">
    <location>
        <begin position="68"/>
        <end position="87"/>
    </location>
</feature>
<dbReference type="InterPro" id="IPR026160">
    <property type="entry name" value="Ric3"/>
</dbReference>
<dbReference type="GO" id="GO:0043025">
    <property type="term" value="C:neuronal cell body"/>
    <property type="evidence" value="ECO:0007669"/>
    <property type="project" value="TreeGrafter"/>
</dbReference>
<evidence type="ECO:0000256" key="3">
    <source>
        <dbReference type="ARBA" id="ARBA00022692"/>
    </source>
</evidence>
<dbReference type="GO" id="GO:0007271">
    <property type="term" value="P:synaptic transmission, cholinergic"/>
    <property type="evidence" value="ECO:0007669"/>
    <property type="project" value="TreeGrafter"/>
</dbReference>
<dbReference type="Proteomes" id="UP000095283">
    <property type="component" value="Unplaced"/>
</dbReference>
<evidence type="ECO:0000313" key="12">
    <source>
        <dbReference type="WBParaSite" id="Hba_15058"/>
    </source>
</evidence>
<evidence type="ECO:0000256" key="8">
    <source>
        <dbReference type="SAM" id="MobiDB-lite"/>
    </source>
</evidence>
<dbReference type="GO" id="GO:0045202">
    <property type="term" value="C:synapse"/>
    <property type="evidence" value="ECO:0007669"/>
    <property type="project" value="GOC"/>
</dbReference>
<evidence type="ECO:0000256" key="6">
    <source>
        <dbReference type="ARBA" id="ARBA00023136"/>
    </source>
</evidence>
<keyword evidence="4" id="KW-0256">Endoplasmic reticulum</keyword>
<name>A0A1I7XCH3_HETBA</name>
<keyword evidence="5 9" id="KW-1133">Transmembrane helix</keyword>
<proteinExistence type="inferred from homology"/>
<dbReference type="WBParaSite" id="Hba_15058">
    <property type="protein sequence ID" value="Hba_15058"/>
    <property type="gene ID" value="Hba_15058"/>
</dbReference>
<accession>A0A1I7XCH3</accession>
<dbReference type="GO" id="GO:0043005">
    <property type="term" value="C:neuron projection"/>
    <property type="evidence" value="ECO:0007669"/>
    <property type="project" value="TreeGrafter"/>
</dbReference>
<dbReference type="AlphaFoldDB" id="A0A1I7XCH3"/>
<feature type="domain" description="Resistance to inhibitors of cholinesterase protein 3 N-terminal" evidence="10">
    <location>
        <begin position="7"/>
        <end position="114"/>
    </location>
</feature>
<reference evidence="12" key="1">
    <citation type="submission" date="2016-11" db="UniProtKB">
        <authorList>
            <consortium name="WormBaseParasite"/>
        </authorList>
    </citation>
    <scope>IDENTIFICATION</scope>
</reference>
<feature type="coiled-coil region" evidence="7">
    <location>
        <begin position="88"/>
        <end position="115"/>
    </location>
</feature>
<keyword evidence="7" id="KW-0175">Coiled coil</keyword>
<keyword evidence="6 9" id="KW-0472">Membrane</keyword>
<evidence type="ECO:0000256" key="5">
    <source>
        <dbReference type="ARBA" id="ARBA00022989"/>
    </source>
</evidence>
<sequence length="215" mass="24636">MGGGNSRPGGFGGRHDVHPAMRMASAQAETQTGGRGMFTWMLPLYTVGVVVFLLYTLFKSKKKKKRSRYDSSEYSTEDEDENGDNFKRKLGKKKLRGLQERLRQTEDAMSKILTQLEAVQTSGLNLMGTTVHVYFFFTFDWLRIVPAQNTTCTLRSAGTNSEAKKTESIVMNPQSEQYINDIEKALSDFKVIKENYYILFYIHKRIKNYLFVPLL</sequence>
<evidence type="ECO:0000256" key="9">
    <source>
        <dbReference type="SAM" id="Phobius"/>
    </source>
</evidence>
<protein>
    <submittedName>
        <fullName evidence="12">RIC3 domain-containing protein</fullName>
    </submittedName>
</protein>
<comment type="similarity">
    <text evidence="2">Belongs to the ric-3 family.</text>
</comment>
<dbReference type="Pfam" id="PF15361">
    <property type="entry name" value="RIC3"/>
    <property type="match status" value="1"/>
</dbReference>
<evidence type="ECO:0000256" key="7">
    <source>
        <dbReference type="SAM" id="Coils"/>
    </source>
</evidence>
<keyword evidence="3 9" id="KW-0812">Transmembrane</keyword>
<dbReference type="GO" id="GO:0005789">
    <property type="term" value="C:endoplasmic reticulum membrane"/>
    <property type="evidence" value="ECO:0007669"/>
    <property type="project" value="UniProtKB-SubCell"/>
</dbReference>
<dbReference type="PANTHER" id="PTHR21723:SF3">
    <property type="entry name" value="PROTEIN RIC-3"/>
    <property type="match status" value="1"/>
</dbReference>
<evidence type="ECO:0000313" key="11">
    <source>
        <dbReference type="Proteomes" id="UP000095283"/>
    </source>
</evidence>
<evidence type="ECO:0000259" key="10">
    <source>
        <dbReference type="Pfam" id="PF15361"/>
    </source>
</evidence>
<keyword evidence="11" id="KW-1185">Reference proteome</keyword>
<dbReference type="InterPro" id="IPR032763">
    <property type="entry name" value="RIC3_N"/>
</dbReference>
<organism evidence="11 12">
    <name type="scientific">Heterorhabditis bacteriophora</name>
    <name type="common">Entomopathogenic nematode worm</name>
    <dbReference type="NCBI Taxonomy" id="37862"/>
    <lineage>
        <taxon>Eukaryota</taxon>
        <taxon>Metazoa</taxon>
        <taxon>Ecdysozoa</taxon>
        <taxon>Nematoda</taxon>
        <taxon>Chromadorea</taxon>
        <taxon>Rhabditida</taxon>
        <taxon>Rhabditina</taxon>
        <taxon>Rhabditomorpha</taxon>
        <taxon>Strongyloidea</taxon>
        <taxon>Heterorhabditidae</taxon>
        <taxon>Heterorhabditis</taxon>
    </lineage>
</organism>
<evidence type="ECO:0000256" key="4">
    <source>
        <dbReference type="ARBA" id="ARBA00022824"/>
    </source>
</evidence>